<feature type="region of interest" description="Disordered" evidence="9">
    <location>
        <begin position="123"/>
        <end position="147"/>
    </location>
</feature>
<organism evidence="11 12">
    <name type="scientific">Ceratobasidium theobromae</name>
    <dbReference type="NCBI Taxonomy" id="1582974"/>
    <lineage>
        <taxon>Eukaryota</taxon>
        <taxon>Fungi</taxon>
        <taxon>Dikarya</taxon>
        <taxon>Basidiomycota</taxon>
        <taxon>Agaricomycotina</taxon>
        <taxon>Agaricomycetes</taxon>
        <taxon>Cantharellales</taxon>
        <taxon>Ceratobasidiaceae</taxon>
        <taxon>Ceratobasidium</taxon>
    </lineage>
</organism>
<sequence length="652" mass="73569">MPATIAPPGAPLAALFLASKKALLHANTVCNHASTLAQSSNDLAVDVLTLDARLRWLNRAVQDQLKAASGIAKYLESERDHVHSVAKQEWDRVRSQRTRSLDVILEQLGNQAVPPSLHKTVAGSSVFGSPSSSAGKELPGPPRLEHHGRLALTGSQANHENHRAASLDRSKWKTLRDFIDERSIEEALERIEEERLQLDDCLARTYDFPQELAAQITAIRDSLPQLTAEPVLHLVHRLLADRDKLVHAMAEDLEGIARHFGQVKDAMQVEDDGGVLNAEDFQTLGQDTEELSAVSRDLDHSGQTVEDLHEQLLGIKNALLRGLETHQAIVTRLEDLEETMTAMLSEQQTAQHDVDAFLERLNSRLMELEALEAAYIAYRRSYARLLQEMARRERHRAEMEEIVHGMLERLERYREEETQRRHEFFTQEGEFIPEDLCPFVTDPPARWTLANAGEDDSRVIEEGLLEEVGHAFWFSFDPVNLFFAMAGPPHFREWLNPNAYIKGTQPQVSVGSSRERSKTIDHAFVPENAGKARGFSLARARNLSLRSSFRGPFSRVPSNEIVFGVTPGELRHHKNIQTRAANLSILACGHVNRTEPTHEQRLTRKNCVHMYAGTVHCSVSHKSRGDKINSYYNRMFSCKNSAHMSDQKRKIR</sequence>
<dbReference type="InterPro" id="IPR007240">
    <property type="entry name" value="Atg17"/>
</dbReference>
<dbReference type="InterPro" id="IPR045326">
    <property type="entry name" value="ATG17-like_dom"/>
</dbReference>
<dbReference type="GO" id="GO:0000045">
    <property type="term" value="P:autophagosome assembly"/>
    <property type="evidence" value="ECO:0007669"/>
    <property type="project" value="TreeGrafter"/>
</dbReference>
<keyword evidence="7" id="KW-0472">Membrane</keyword>
<evidence type="ECO:0000256" key="3">
    <source>
        <dbReference type="ARBA" id="ARBA00006259"/>
    </source>
</evidence>
<accession>A0A5N5QJS9</accession>
<evidence type="ECO:0000256" key="9">
    <source>
        <dbReference type="SAM" id="MobiDB-lite"/>
    </source>
</evidence>
<gene>
    <name evidence="11" type="ORF">CTheo_4835</name>
</gene>
<dbReference type="OrthoDB" id="1937984at2759"/>
<keyword evidence="8" id="KW-0175">Coiled coil</keyword>
<evidence type="ECO:0000259" key="10">
    <source>
        <dbReference type="Pfam" id="PF04108"/>
    </source>
</evidence>
<feature type="compositionally biased region" description="Low complexity" evidence="9">
    <location>
        <begin position="123"/>
        <end position="135"/>
    </location>
</feature>
<dbReference type="GO" id="GO:0000422">
    <property type="term" value="P:autophagy of mitochondrion"/>
    <property type="evidence" value="ECO:0007669"/>
    <property type="project" value="TreeGrafter"/>
</dbReference>
<dbReference type="PANTHER" id="PTHR28005">
    <property type="entry name" value="AUTOPHAGY-RELATED PROTEIN 17"/>
    <property type="match status" value="1"/>
</dbReference>
<dbReference type="Proteomes" id="UP000383932">
    <property type="component" value="Unassembled WGS sequence"/>
</dbReference>
<dbReference type="GO" id="GO:0034727">
    <property type="term" value="P:piecemeal microautophagy of the nucleus"/>
    <property type="evidence" value="ECO:0007669"/>
    <property type="project" value="TreeGrafter"/>
</dbReference>
<evidence type="ECO:0000256" key="8">
    <source>
        <dbReference type="SAM" id="Coils"/>
    </source>
</evidence>
<name>A0A5N5QJS9_9AGAM</name>
<protein>
    <recommendedName>
        <fullName evidence="4">Autophagy-related protein 17</fullName>
    </recommendedName>
</protein>
<reference evidence="11 12" key="1">
    <citation type="journal article" date="2019" name="Fungal Biol. Biotechnol.">
        <title>Draft genome sequence of fastidious pathogen Ceratobasidium theobromae, which causes vascular-streak dieback in Theobroma cacao.</title>
        <authorList>
            <person name="Ali S.S."/>
            <person name="Asman A."/>
            <person name="Shao J."/>
            <person name="Firmansyah A.P."/>
            <person name="Susilo A.W."/>
            <person name="Rosmana A."/>
            <person name="McMahon P."/>
            <person name="Junaid M."/>
            <person name="Guest D."/>
            <person name="Kheng T.Y."/>
            <person name="Meinhardt L.W."/>
            <person name="Bailey B.A."/>
        </authorList>
    </citation>
    <scope>NUCLEOTIDE SEQUENCE [LARGE SCALE GENOMIC DNA]</scope>
    <source>
        <strain evidence="11 12">CT2</strain>
    </source>
</reference>
<evidence type="ECO:0000256" key="1">
    <source>
        <dbReference type="ARBA" id="ARBA00004496"/>
    </source>
</evidence>
<evidence type="ECO:0000256" key="2">
    <source>
        <dbReference type="ARBA" id="ARBA00004623"/>
    </source>
</evidence>
<dbReference type="GO" id="GO:0034045">
    <property type="term" value="C:phagophore assembly site membrane"/>
    <property type="evidence" value="ECO:0007669"/>
    <property type="project" value="UniProtKB-SubCell"/>
</dbReference>
<evidence type="ECO:0000313" key="11">
    <source>
        <dbReference type="EMBL" id="KAB5591721.1"/>
    </source>
</evidence>
<proteinExistence type="inferred from homology"/>
<keyword evidence="12" id="KW-1185">Reference proteome</keyword>
<dbReference type="GO" id="GO:0060090">
    <property type="term" value="F:molecular adaptor activity"/>
    <property type="evidence" value="ECO:0007669"/>
    <property type="project" value="TreeGrafter"/>
</dbReference>
<keyword evidence="6" id="KW-0072">Autophagy</keyword>
<dbReference type="Pfam" id="PF04108">
    <property type="entry name" value="ATG17_like"/>
    <property type="match status" value="1"/>
</dbReference>
<comment type="subcellular location">
    <subcellularLocation>
        <location evidence="1">Cytoplasm</location>
    </subcellularLocation>
    <subcellularLocation>
        <location evidence="2">Preautophagosomal structure membrane</location>
        <topology evidence="2">Peripheral membrane protein</topology>
    </subcellularLocation>
</comment>
<comment type="similarity">
    <text evidence="3">Belongs to the ATG17 family.</text>
</comment>
<comment type="caution">
    <text evidence="11">The sequence shown here is derived from an EMBL/GenBank/DDBJ whole genome shotgun (WGS) entry which is preliminary data.</text>
</comment>
<evidence type="ECO:0000256" key="6">
    <source>
        <dbReference type="ARBA" id="ARBA00023006"/>
    </source>
</evidence>
<dbReference type="PANTHER" id="PTHR28005:SF1">
    <property type="entry name" value="AUTOPHAGY-RELATED PROTEIN 17"/>
    <property type="match status" value="1"/>
</dbReference>
<evidence type="ECO:0000256" key="7">
    <source>
        <dbReference type="ARBA" id="ARBA00023136"/>
    </source>
</evidence>
<keyword evidence="5" id="KW-0963">Cytoplasm</keyword>
<dbReference type="GO" id="GO:1990316">
    <property type="term" value="C:Atg1/ULK1 kinase complex"/>
    <property type="evidence" value="ECO:0007669"/>
    <property type="project" value="TreeGrafter"/>
</dbReference>
<feature type="coiled-coil region" evidence="8">
    <location>
        <begin position="333"/>
        <end position="416"/>
    </location>
</feature>
<dbReference type="GO" id="GO:0030295">
    <property type="term" value="F:protein kinase activator activity"/>
    <property type="evidence" value="ECO:0007669"/>
    <property type="project" value="TreeGrafter"/>
</dbReference>
<evidence type="ECO:0000256" key="4">
    <source>
        <dbReference type="ARBA" id="ARBA00013806"/>
    </source>
</evidence>
<dbReference type="EMBL" id="SSOP01000092">
    <property type="protein sequence ID" value="KAB5591721.1"/>
    <property type="molecule type" value="Genomic_DNA"/>
</dbReference>
<evidence type="ECO:0000256" key="5">
    <source>
        <dbReference type="ARBA" id="ARBA00022490"/>
    </source>
</evidence>
<dbReference type="AlphaFoldDB" id="A0A5N5QJS9"/>
<evidence type="ECO:0000313" key="12">
    <source>
        <dbReference type="Proteomes" id="UP000383932"/>
    </source>
</evidence>
<feature type="domain" description="Autophagy protein ATG17-like" evidence="10">
    <location>
        <begin position="23"/>
        <end position="432"/>
    </location>
</feature>